<keyword evidence="2" id="KW-1185">Reference proteome</keyword>
<protein>
    <submittedName>
        <fullName evidence="1">Uncharacterized protein</fullName>
    </submittedName>
</protein>
<proteinExistence type="predicted"/>
<organism evidence="2">
    <name type="scientific">Verticillium alfalfae (strain VaMs.102 / ATCC MYA-4576 / FGSC 10136)</name>
    <name type="common">Verticillium wilt of alfalfa</name>
    <name type="synonym">Verticillium albo-atrum</name>
    <dbReference type="NCBI Taxonomy" id="526221"/>
    <lineage>
        <taxon>Eukaryota</taxon>
        <taxon>Fungi</taxon>
        <taxon>Dikarya</taxon>
        <taxon>Ascomycota</taxon>
        <taxon>Pezizomycotina</taxon>
        <taxon>Sordariomycetes</taxon>
        <taxon>Hypocreomycetidae</taxon>
        <taxon>Glomerellales</taxon>
        <taxon>Plectosphaerellaceae</taxon>
        <taxon>Verticillium</taxon>
    </lineage>
</organism>
<dbReference type="eggNOG" id="ENOG502S26C">
    <property type="taxonomic scope" value="Eukaryota"/>
</dbReference>
<dbReference type="PANTHER" id="PTHR38116:SF9">
    <property type="entry name" value="BZIP DOMAIN-CONTAINING PROTEIN"/>
    <property type="match status" value="1"/>
</dbReference>
<dbReference type="RefSeq" id="XP_003009172.1">
    <property type="nucleotide sequence ID" value="XM_003009126.1"/>
</dbReference>
<reference evidence="2" key="1">
    <citation type="journal article" date="2011" name="PLoS Pathog.">
        <title>Comparative genomics yields insights into niche adaptation of plant vascular wilt pathogens.</title>
        <authorList>
            <person name="Klosterman S.J."/>
            <person name="Subbarao K.V."/>
            <person name="Kang S."/>
            <person name="Veronese P."/>
            <person name="Gold S.E."/>
            <person name="Thomma B.P.H.J."/>
            <person name="Chen Z."/>
            <person name="Henrissat B."/>
            <person name="Lee Y.-H."/>
            <person name="Park J."/>
            <person name="Garcia-Pedrajas M.D."/>
            <person name="Barbara D.J."/>
            <person name="Anchieta A."/>
            <person name="de Jonge R."/>
            <person name="Santhanam P."/>
            <person name="Maruthachalam K."/>
            <person name="Atallah Z."/>
            <person name="Amyotte S.G."/>
            <person name="Paz Z."/>
            <person name="Inderbitzin P."/>
            <person name="Hayes R.J."/>
            <person name="Heiman D.I."/>
            <person name="Young S."/>
            <person name="Zeng Q."/>
            <person name="Engels R."/>
            <person name="Galagan J."/>
            <person name="Cuomo C.A."/>
            <person name="Dobinson K.F."/>
            <person name="Ma L.-J."/>
        </authorList>
    </citation>
    <scope>NUCLEOTIDE SEQUENCE [LARGE SCALE GENOMIC DNA]</scope>
    <source>
        <strain evidence="2">VaMs.102 / ATCC MYA-4576 / FGSC 10136</strain>
    </source>
</reference>
<name>C9S7I5_VERA1</name>
<dbReference type="GeneID" id="9530749"/>
<evidence type="ECO:0000313" key="1">
    <source>
        <dbReference type="EMBL" id="EEY14746.1"/>
    </source>
</evidence>
<dbReference type="Proteomes" id="UP000008698">
    <property type="component" value="Unassembled WGS sequence"/>
</dbReference>
<dbReference type="AlphaFoldDB" id="C9S7I5"/>
<dbReference type="PANTHER" id="PTHR38116">
    <property type="entry name" value="CHROMOSOME 7, WHOLE GENOME SHOTGUN SEQUENCE"/>
    <property type="match status" value="1"/>
</dbReference>
<sequence>MPEAMRPPGARDALAPIQFAYDLEDEAEGVRIWGGDPYDATGWEVGQTFFERWWFIFDRDVVAQSNRLREIRGRCAAALEGAAGRGAGRSIYREYSCRPAAFSCQPATGRTPTLEEP</sequence>
<accession>C9S7I5</accession>
<dbReference type="KEGG" id="val:VDBG_00855"/>
<dbReference type="EMBL" id="DS985214">
    <property type="protein sequence ID" value="EEY14746.1"/>
    <property type="molecule type" value="Genomic_DNA"/>
</dbReference>
<evidence type="ECO:0000313" key="2">
    <source>
        <dbReference type="Proteomes" id="UP000008698"/>
    </source>
</evidence>
<dbReference type="OrthoDB" id="2245989at2759"/>
<gene>
    <name evidence="1" type="ORF">VDBG_00855</name>
</gene>
<dbReference type="HOGENOM" id="CLU_2086615_0_0_1"/>